<comment type="similarity">
    <text evidence="1">Belongs to the disease resistance NB-LRR family.</text>
</comment>
<keyword evidence="3" id="KW-0677">Repeat</keyword>
<evidence type="ECO:0000256" key="1">
    <source>
        <dbReference type="ARBA" id="ARBA00008894"/>
    </source>
</evidence>
<feature type="compositionally biased region" description="Acidic residues" evidence="7">
    <location>
        <begin position="1096"/>
        <end position="1110"/>
    </location>
</feature>
<dbReference type="FunFam" id="3.40.50.300:FF:001091">
    <property type="entry name" value="Probable disease resistance protein At1g61300"/>
    <property type="match status" value="1"/>
</dbReference>
<dbReference type="EMBL" id="KD065860">
    <property type="protein sequence ID" value="EMS63672.1"/>
    <property type="molecule type" value="Genomic_DNA"/>
</dbReference>
<dbReference type="InterPro" id="IPR041118">
    <property type="entry name" value="Rx_N"/>
</dbReference>
<dbReference type="InterPro" id="IPR044974">
    <property type="entry name" value="Disease_R_plants"/>
</dbReference>
<dbReference type="SUPFAM" id="SSF52540">
    <property type="entry name" value="P-loop containing nucleoside triphosphate hydrolases"/>
    <property type="match status" value="1"/>
</dbReference>
<keyword evidence="2" id="KW-0433">Leucine-rich repeat</keyword>
<evidence type="ECO:0000313" key="12">
    <source>
        <dbReference type="EMBL" id="EMS63672.1"/>
    </source>
</evidence>
<organism evidence="12">
    <name type="scientific">Triticum urartu</name>
    <name type="common">Red wild einkorn</name>
    <name type="synonym">Crithodium urartu</name>
    <dbReference type="NCBI Taxonomy" id="4572"/>
    <lineage>
        <taxon>Eukaryota</taxon>
        <taxon>Viridiplantae</taxon>
        <taxon>Streptophyta</taxon>
        <taxon>Embryophyta</taxon>
        <taxon>Tracheophyta</taxon>
        <taxon>Spermatophyta</taxon>
        <taxon>Magnoliopsida</taxon>
        <taxon>Liliopsida</taxon>
        <taxon>Poales</taxon>
        <taxon>Poaceae</taxon>
        <taxon>BOP clade</taxon>
        <taxon>Pooideae</taxon>
        <taxon>Triticodae</taxon>
        <taxon>Triticeae</taxon>
        <taxon>Triticinae</taxon>
        <taxon>Triticum</taxon>
    </lineage>
</organism>
<dbReference type="STRING" id="4572.M7ZU66"/>
<dbReference type="PANTHER" id="PTHR23155:SF1229">
    <property type="entry name" value="OS11G0550500 PROTEIN"/>
    <property type="match status" value="1"/>
</dbReference>
<dbReference type="Pfam" id="PF23559">
    <property type="entry name" value="WHD_DRP"/>
    <property type="match status" value="1"/>
</dbReference>
<name>M7ZU66_TRIUA</name>
<dbReference type="Gene3D" id="1.10.10.10">
    <property type="entry name" value="Winged helix-like DNA-binding domain superfamily/Winged helix DNA-binding domain"/>
    <property type="match status" value="1"/>
</dbReference>
<dbReference type="Gene3D" id="3.80.10.10">
    <property type="entry name" value="Ribonuclease Inhibitor"/>
    <property type="match status" value="1"/>
</dbReference>
<feature type="compositionally biased region" description="Low complexity" evidence="7">
    <location>
        <begin position="1369"/>
        <end position="1384"/>
    </location>
</feature>
<dbReference type="Pfam" id="PF00931">
    <property type="entry name" value="NB-ARC"/>
    <property type="match status" value="1"/>
</dbReference>
<dbReference type="Pfam" id="PF18052">
    <property type="entry name" value="Rx_N"/>
    <property type="match status" value="1"/>
</dbReference>
<feature type="domain" description="Disease resistance protein winged helix" evidence="10">
    <location>
        <begin position="431"/>
        <end position="509"/>
    </location>
</feature>
<dbReference type="GO" id="GO:0002758">
    <property type="term" value="P:innate immune response-activating signaling pathway"/>
    <property type="evidence" value="ECO:0007669"/>
    <property type="project" value="UniProtKB-ARBA"/>
</dbReference>
<evidence type="ECO:0000256" key="3">
    <source>
        <dbReference type="ARBA" id="ARBA00022737"/>
    </source>
</evidence>
<keyword evidence="5" id="KW-0611">Plant defense</keyword>
<evidence type="ECO:0000256" key="7">
    <source>
        <dbReference type="SAM" id="MobiDB-lite"/>
    </source>
</evidence>
<dbReference type="InterPro" id="IPR036388">
    <property type="entry name" value="WH-like_DNA-bd_sf"/>
</dbReference>
<evidence type="ECO:0000256" key="6">
    <source>
        <dbReference type="ARBA" id="ARBA00023054"/>
    </source>
</evidence>
<dbReference type="Gene3D" id="1.10.8.430">
    <property type="entry name" value="Helical domain of apoptotic protease-activating factors"/>
    <property type="match status" value="1"/>
</dbReference>
<dbReference type="GO" id="GO:0042742">
    <property type="term" value="P:defense response to bacterium"/>
    <property type="evidence" value="ECO:0007669"/>
    <property type="project" value="UniProtKB-ARBA"/>
</dbReference>
<keyword evidence="6" id="KW-0175">Coiled coil</keyword>
<dbReference type="InterPro" id="IPR027417">
    <property type="entry name" value="P-loop_NTPase"/>
</dbReference>
<evidence type="ECO:0000259" key="9">
    <source>
        <dbReference type="Pfam" id="PF18052"/>
    </source>
</evidence>
<reference evidence="12" key="1">
    <citation type="journal article" date="2013" name="Nature">
        <title>Draft genome of the wheat A-genome progenitor Triticum urartu.</title>
        <authorList>
            <person name="Ling H.Q."/>
            <person name="Zhao S."/>
            <person name="Liu D."/>
            <person name="Wang J."/>
            <person name="Sun H."/>
            <person name="Zhang C."/>
            <person name="Fan H."/>
            <person name="Li D."/>
            <person name="Dong L."/>
            <person name="Tao Y."/>
            <person name="Gao C."/>
            <person name="Wu H."/>
            <person name="Li Y."/>
            <person name="Cui Y."/>
            <person name="Guo X."/>
            <person name="Zheng S."/>
            <person name="Wang B."/>
            <person name="Yu K."/>
            <person name="Liang Q."/>
            <person name="Yang W."/>
            <person name="Lou X."/>
            <person name="Chen J."/>
            <person name="Feng M."/>
            <person name="Jian J."/>
            <person name="Zhang X."/>
            <person name="Luo G."/>
            <person name="Jiang Y."/>
            <person name="Liu J."/>
            <person name="Wang Z."/>
            <person name="Sha Y."/>
            <person name="Zhang B."/>
            <person name="Wu H."/>
            <person name="Tang D."/>
            <person name="Shen Q."/>
            <person name="Xue P."/>
            <person name="Zou S."/>
            <person name="Wang X."/>
            <person name="Liu X."/>
            <person name="Wang F."/>
            <person name="Yang Y."/>
            <person name="An X."/>
            <person name="Dong Z."/>
            <person name="Zhang K."/>
            <person name="Zhang X."/>
            <person name="Luo M.C."/>
            <person name="Dvorak J."/>
            <person name="Tong Y."/>
            <person name="Wang J."/>
            <person name="Yang H."/>
            <person name="Li Z."/>
            <person name="Wang D."/>
            <person name="Zhang A."/>
            <person name="Wang J."/>
        </authorList>
    </citation>
    <scope>NUCLEOTIDE SEQUENCE</scope>
</reference>
<accession>M7ZU66</accession>
<dbReference type="InterPro" id="IPR055414">
    <property type="entry name" value="LRR_R13L4/SHOC2-like"/>
</dbReference>
<dbReference type="InterPro" id="IPR002182">
    <property type="entry name" value="NB-ARC"/>
</dbReference>
<feature type="domain" description="Disease resistance R13L4/SHOC-2-like LRR" evidence="11">
    <location>
        <begin position="557"/>
        <end position="915"/>
    </location>
</feature>
<feature type="domain" description="NB-ARC" evidence="8">
    <location>
        <begin position="174"/>
        <end position="342"/>
    </location>
</feature>
<evidence type="ECO:0000256" key="2">
    <source>
        <dbReference type="ARBA" id="ARBA00022614"/>
    </source>
</evidence>
<evidence type="ECO:0000259" key="8">
    <source>
        <dbReference type="Pfam" id="PF00931"/>
    </source>
</evidence>
<dbReference type="FunFam" id="1.10.10.10:FF:000322">
    <property type="entry name" value="Probable disease resistance protein At1g63360"/>
    <property type="match status" value="1"/>
</dbReference>
<dbReference type="eggNOG" id="KOG4658">
    <property type="taxonomic scope" value="Eukaryota"/>
</dbReference>
<dbReference type="InterPro" id="IPR042197">
    <property type="entry name" value="Apaf_helical"/>
</dbReference>
<dbReference type="InterPro" id="IPR058922">
    <property type="entry name" value="WHD_DRP"/>
</dbReference>
<feature type="compositionally biased region" description="Basic residues" evidence="7">
    <location>
        <begin position="1116"/>
        <end position="1125"/>
    </location>
</feature>
<dbReference type="Pfam" id="PF23598">
    <property type="entry name" value="LRR_14"/>
    <property type="match status" value="1"/>
</dbReference>
<dbReference type="InterPro" id="IPR038005">
    <property type="entry name" value="RX-like_CC"/>
</dbReference>
<dbReference type="InterPro" id="IPR032675">
    <property type="entry name" value="LRR_dom_sf"/>
</dbReference>
<dbReference type="PANTHER" id="PTHR23155">
    <property type="entry name" value="DISEASE RESISTANCE PROTEIN RP"/>
    <property type="match status" value="1"/>
</dbReference>
<dbReference type="OMA" id="NGCHITE"/>
<feature type="domain" description="Disease resistance N-terminal" evidence="9">
    <location>
        <begin position="9"/>
        <end position="91"/>
    </location>
</feature>
<feature type="region of interest" description="Disordered" evidence="7">
    <location>
        <begin position="1368"/>
        <end position="1399"/>
    </location>
</feature>
<dbReference type="CDD" id="cd14798">
    <property type="entry name" value="RX-CC_like"/>
    <property type="match status" value="1"/>
</dbReference>
<proteinExistence type="inferred from homology"/>
<dbReference type="GO" id="GO:0009626">
    <property type="term" value="P:plant-type hypersensitive response"/>
    <property type="evidence" value="ECO:0007669"/>
    <property type="project" value="UniProtKB-ARBA"/>
</dbReference>
<dbReference type="Gene3D" id="1.20.5.4130">
    <property type="match status" value="1"/>
</dbReference>
<dbReference type="PRINTS" id="PR00364">
    <property type="entry name" value="DISEASERSIST"/>
</dbReference>
<evidence type="ECO:0000259" key="11">
    <source>
        <dbReference type="Pfam" id="PF23598"/>
    </source>
</evidence>
<sequence>MAQLVMTATLLPKLASLLSPEYSLHRAARGEIMFLKVEMESMQAALVKVSQAPIDQPPDVQVKLWAKEVRDLSHDLEDSVDKFMVRIRTDGLDKSHTFMGFIDRSLNLLTKAKIRHTILTDVRDIKSRVKEVSKRRETYKVDTVPARPTTTTTDSLRQLALYKKATELIGTEEKSNELVEMLRKGDEASAKQLKMVSVVGFGGLGKTTLANAVYQKLKGDFDCGAFVSVSFTPNIEKILKSLLHQLDKNWYHNINESNWGEAELITEIREYLRNKRYIIVIDDIWDKSAWKNIRCALIENECGSRVITTTRILDVAKEDGDVYEMKPLSITDSKILFYQIIFGKEYESPHKQLIEVSEKILMKCGGVPLAIITISSLLAEKHDSAHWSKVYRSMGTGLENNPDVNGMRRILYVSYYDLPAPLKICLLYLSLYPEDCIFKRKYLIWKWVGEGFIQPKQGESLYEVGEQYFDELINKSLIQTMNSKWYGGFGFSKKKASHCRVHDMVLDLITCLSQEENFMTTLGGHQYESLPVKVRRLSLHTSKQEDAKVLSTMNMSHVRSLTVFKKSFSLLPPLSSFPLLSALDLTNCKQVDDHHSMLICSMFHLRYLWLYGTYITEIPREIANLQLLQVLDIGETEIEELPSTFEQLCHLVYLRVNSWIRVPYGSKNLKSLQELKSVIVMSPSVLIDLSGLTELRCLDMKVIEWNKSFEEPFRRCLSGLINLQSLKVNGCHITEDPECGNLLLPGPQQLRRFIAPYCRASSVPRWMSSLSCLSYIVIMLNTLGEEDLHVLGCLPSLRHLNMDVCRHTPRQRQAWPVIGATGYPFRCLTELRYVQHAEVVFAPGAMQKLQILELHLGTPDTLHQSGYFDLGLENLSSLQQITIMLSFSKDRMGEMEAAEATLRKALDMNPNKPTLNKFMFLPRRECSNLGISSGFPASAPTRFSPARIETGVGGSRPNPAPCGAPGAPAQEKGRVAMGMNALTGLRRRGCARWVQPQRHLPHGHPAQRTPTPAFTGVQYPPYNYSPPAYASSPTPPLRCGALPFSHLGDTYETETDMDDIIATGSAPAAASPGFATPDNTVDLSSGMEDELDYVYGEEEQEEQEEEEEEPATVPARRSKKKKRAARSGEPRIKWASKEEECLAEAWKVVCLDPTTGTNQSIETYWERIKAEFDERQLIDPYFKGVYMQRGSKAMANHWGRIQGACNKWHGIAEEVAARPESGASVEDQGNNDAEFKYLYVYKRIDMCEKWVEVRHTLDKAKETCKPDAPTVDASEGQPDGNKVQESIEHCLADAQARAVLREEKTEARWSALMSSSAIKLDLLRTNVTMKKRNTDLAFLLGGADILQSTDEAVKAWYLMERGLILNQLPSTTTPTPSPTDDTPSPRTPTPPTPEADLAV</sequence>
<dbReference type="SUPFAM" id="SSF52058">
    <property type="entry name" value="L domain-like"/>
    <property type="match status" value="1"/>
</dbReference>
<feature type="region of interest" description="Disordered" evidence="7">
    <location>
        <begin position="1096"/>
        <end position="1130"/>
    </location>
</feature>
<dbReference type="GO" id="GO:0043531">
    <property type="term" value="F:ADP binding"/>
    <property type="evidence" value="ECO:0007669"/>
    <property type="project" value="InterPro"/>
</dbReference>
<evidence type="ECO:0000256" key="4">
    <source>
        <dbReference type="ARBA" id="ARBA00022741"/>
    </source>
</evidence>
<dbReference type="Gene3D" id="3.40.50.300">
    <property type="entry name" value="P-loop containing nucleotide triphosphate hydrolases"/>
    <property type="match status" value="1"/>
</dbReference>
<keyword evidence="4" id="KW-0547">Nucleotide-binding</keyword>
<gene>
    <name evidence="12" type="ORF">TRIUR3_25262</name>
</gene>
<evidence type="ECO:0000259" key="10">
    <source>
        <dbReference type="Pfam" id="PF23559"/>
    </source>
</evidence>
<protein>
    <submittedName>
        <fullName evidence="12">Disease resistance protein RPM1</fullName>
    </submittedName>
</protein>
<evidence type="ECO:0000256" key="5">
    <source>
        <dbReference type="ARBA" id="ARBA00022821"/>
    </source>
</evidence>